<dbReference type="OrthoDB" id="2409094at2759"/>
<feature type="transmembrane region" description="Helical" evidence="1">
    <location>
        <begin position="726"/>
        <end position="745"/>
    </location>
</feature>
<dbReference type="EMBL" id="CAJVPV010002448">
    <property type="protein sequence ID" value="CAG8526300.1"/>
    <property type="molecule type" value="Genomic_DNA"/>
</dbReference>
<organism evidence="2 3">
    <name type="scientific">Acaulospora morrowiae</name>
    <dbReference type="NCBI Taxonomy" id="94023"/>
    <lineage>
        <taxon>Eukaryota</taxon>
        <taxon>Fungi</taxon>
        <taxon>Fungi incertae sedis</taxon>
        <taxon>Mucoromycota</taxon>
        <taxon>Glomeromycotina</taxon>
        <taxon>Glomeromycetes</taxon>
        <taxon>Diversisporales</taxon>
        <taxon>Acaulosporaceae</taxon>
        <taxon>Acaulospora</taxon>
    </lineage>
</organism>
<dbReference type="Proteomes" id="UP000789342">
    <property type="component" value="Unassembled WGS sequence"/>
</dbReference>
<feature type="transmembrane region" description="Helical" evidence="1">
    <location>
        <begin position="752"/>
        <end position="774"/>
    </location>
</feature>
<comment type="caution">
    <text evidence="2">The sequence shown here is derived from an EMBL/GenBank/DDBJ whole genome shotgun (WGS) entry which is preliminary data.</text>
</comment>
<protein>
    <submittedName>
        <fullName evidence="2">553_t:CDS:1</fullName>
    </submittedName>
</protein>
<gene>
    <name evidence="2" type="ORF">AMORRO_LOCUS4454</name>
</gene>
<keyword evidence="1" id="KW-0472">Membrane</keyword>
<feature type="transmembrane region" description="Helical" evidence="1">
    <location>
        <begin position="14"/>
        <end position="35"/>
    </location>
</feature>
<accession>A0A9N9FDX2</accession>
<keyword evidence="1" id="KW-0812">Transmembrane</keyword>
<dbReference type="AlphaFoldDB" id="A0A9N9FDX2"/>
<proteinExistence type="predicted"/>
<name>A0A9N9FDX2_9GLOM</name>
<feature type="transmembrane region" description="Helical" evidence="1">
    <location>
        <begin position="794"/>
        <end position="814"/>
    </location>
</feature>
<evidence type="ECO:0000256" key="1">
    <source>
        <dbReference type="SAM" id="Phobius"/>
    </source>
</evidence>
<evidence type="ECO:0000313" key="2">
    <source>
        <dbReference type="EMBL" id="CAG8526300.1"/>
    </source>
</evidence>
<feature type="transmembrane region" description="Helical" evidence="1">
    <location>
        <begin position="696"/>
        <end position="714"/>
    </location>
</feature>
<evidence type="ECO:0000313" key="3">
    <source>
        <dbReference type="Proteomes" id="UP000789342"/>
    </source>
</evidence>
<keyword evidence="1" id="KW-1133">Transmembrane helix</keyword>
<reference evidence="2" key="1">
    <citation type="submission" date="2021-06" db="EMBL/GenBank/DDBJ databases">
        <authorList>
            <person name="Kallberg Y."/>
            <person name="Tangrot J."/>
            <person name="Rosling A."/>
        </authorList>
    </citation>
    <scope>NUCLEOTIDE SEQUENCE</scope>
    <source>
        <strain evidence="2">CL551</strain>
    </source>
</reference>
<keyword evidence="3" id="KW-1185">Reference proteome</keyword>
<feature type="transmembrane region" description="Helical" evidence="1">
    <location>
        <begin position="867"/>
        <end position="889"/>
    </location>
</feature>
<sequence length="1065" mass="119163">MKPLQCKYATPPDITSLSLISHIIFVTLLLINLLVPLPQGYKILEFQDSQTANLTPYDIETYGDGTILIQLTSSYNLSCVEPVLYFRIIHPNGTRSSISVRTSEIPSFNFCTININGIFRYYIQAYPLAYGFIFITYVNSSDSSTAAVYGLLTSFNEDVISNTYLHEASVDRNGVVQPPGSIYYSKYKDNVGFLYVGIQQNTGHIMWSHFTTPNLENNFSITLVKGDLIYNDGGSSVAVKFSGFPSFSGGFCLVVSRVYGREQLYSIVSSNSSSSPNLSTNITVEDPVDVRLKVTASFISNSAGITTHSLIYSNPFPDLDVFMMSCNVDYGGGGNMCQLAIKLIQEIYAKEITNANDAQINSLIYGGYLLTVRMLTIQYVYGYILGSADVINNWTLPQPMLIPPNPHAFDLLPNDTIVSLVMNDTTNEIMLVSSDLTAQNSTGPYSNPQINSTYPKVNAQIPLRASRINITYQDPVSLSTQNVSIFRPIDEADLLRQTYSGQSNLCELSEDQRTVTITVFDSTFNEPNTKYYVVIDPNFVVVNASNEPLLGIPKGIWIMWTDESVTEPHSDSLSILLRLSPEGTRYFQNLSSTDQSTFFTSICSELTHIIPTEEDRLLSLNRYQYETTSNKIIFAILITAASNISKGSSYYLSEDLNTMIIMKDFTALSKTINASFLDATYGAVRKDDLWNLYKDGIIGFASGLALFALMLFIARHKNNQVQNSVIFKFALLLLSFCFNVIFIFTNSRDVQALYIPSLSIIIIAFVLEGISGTFLLIRDANTNSQFHDWFQDHIFVVIIFTIFSGADIYALRVLSSRLYGLKVFSAPYSGKTLKYLLWIEIFSFFIKDLPQFIIQILYITWTLNYNIIPLITLMITSAIILFNIIQVLYHLSVWCIRRKHQSSSVGVRNIANDYNEHSKYSTTPSDNDKNYSVRYWTTGREVESVARKDEDVRKITYRDVVDEGAKLRETSTGKMMIVQVGEGANVKPLSSDVITTKTPLLEDGAVIGTMGKKVSIETTMVEGEEAIIETTMVEGEEVTIETTVMEGEEATIETTVEGEETTIER</sequence>